<dbReference type="Proteomes" id="UP000294927">
    <property type="component" value="Unassembled WGS sequence"/>
</dbReference>
<keyword evidence="9" id="KW-1185">Reference proteome</keyword>
<organism evidence="8 9">
    <name type="scientific">Actinophytocola oryzae</name>
    <dbReference type="NCBI Taxonomy" id="502181"/>
    <lineage>
        <taxon>Bacteria</taxon>
        <taxon>Bacillati</taxon>
        <taxon>Actinomycetota</taxon>
        <taxon>Actinomycetes</taxon>
        <taxon>Pseudonocardiales</taxon>
        <taxon>Pseudonocardiaceae</taxon>
    </lineage>
</organism>
<dbReference type="AlphaFoldDB" id="A0A4R7VZX3"/>
<reference evidence="8 9" key="1">
    <citation type="submission" date="2019-03" db="EMBL/GenBank/DDBJ databases">
        <title>Genomic Encyclopedia of Archaeal and Bacterial Type Strains, Phase II (KMG-II): from individual species to whole genera.</title>
        <authorList>
            <person name="Goeker M."/>
        </authorList>
    </citation>
    <scope>NUCLEOTIDE SEQUENCE [LARGE SCALE GENOMIC DNA]</scope>
    <source>
        <strain evidence="8 9">DSM 45499</strain>
    </source>
</reference>
<dbReference type="InterPro" id="IPR046373">
    <property type="entry name" value="Acyl-CoA_Oxase/DH_mid-dom_sf"/>
</dbReference>
<dbReference type="Gene3D" id="2.40.110.10">
    <property type="entry name" value="Butyryl-CoA Dehydrogenase, subunit A, domain 2"/>
    <property type="match status" value="1"/>
</dbReference>
<evidence type="ECO:0000259" key="7">
    <source>
        <dbReference type="Pfam" id="PF02770"/>
    </source>
</evidence>
<evidence type="ECO:0000256" key="1">
    <source>
        <dbReference type="ARBA" id="ARBA00001974"/>
    </source>
</evidence>
<keyword evidence="3 5" id="KW-0285">Flavoprotein</keyword>
<evidence type="ECO:0000256" key="4">
    <source>
        <dbReference type="ARBA" id="ARBA00022827"/>
    </source>
</evidence>
<dbReference type="InterPro" id="IPR009075">
    <property type="entry name" value="AcylCo_DH/oxidase_C"/>
</dbReference>
<dbReference type="SUPFAM" id="SSF56645">
    <property type="entry name" value="Acyl-CoA dehydrogenase NM domain-like"/>
    <property type="match status" value="1"/>
</dbReference>
<dbReference type="Pfam" id="PF00441">
    <property type="entry name" value="Acyl-CoA_dh_1"/>
    <property type="match status" value="1"/>
</dbReference>
<dbReference type="CDD" id="cd00567">
    <property type="entry name" value="ACAD"/>
    <property type="match status" value="1"/>
</dbReference>
<dbReference type="GO" id="GO:0003995">
    <property type="term" value="F:acyl-CoA dehydrogenase activity"/>
    <property type="evidence" value="ECO:0007669"/>
    <property type="project" value="TreeGrafter"/>
</dbReference>
<dbReference type="OrthoDB" id="3458133at2"/>
<dbReference type="InterPro" id="IPR037069">
    <property type="entry name" value="AcylCoA_DH/ox_N_sf"/>
</dbReference>
<dbReference type="EMBL" id="SOCP01000003">
    <property type="protein sequence ID" value="TDV54817.1"/>
    <property type="molecule type" value="Genomic_DNA"/>
</dbReference>
<dbReference type="GO" id="GO:0050660">
    <property type="term" value="F:flavin adenine dinucleotide binding"/>
    <property type="evidence" value="ECO:0007669"/>
    <property type="project" value="InterPro"/>
</dbReference>
<dbReference type="PANTHER" id="PTHR43884">
    <property type="entry name" value="ACYL-COA DEHYDROGENASE"/>
    <property type="match status" value="1"/>
</dbReference>
<dbReference type="InterPro" id="IPR036250">
    <property type="entry name" value="AcylCo_DH-like_C"/>
</dbReference>
<feature type="domain" description="Acyl-CoA dehydrogenase/oxidase C-terminal" evidence="6">
    <location>
        <begin position="281"/>
        <end position="371"/>
    </location>
</feature>
<comment type="cofactor">
    <cofactor evidence="1 5">
        <name>FAD</name>
        <dbReference type="ChEBI" id="CHEBI:57692"/>
    </cofactor>
</comment>
<dbReference type="Gene3D" id="1.20.140.10">
    <property type="entry name" value="Butyryl-CoA Dehydrogenase, subunit A, domain 3"/>
    <property type="match status" value="2"/>
</dbReference>
<evidence type="ECO:0000256" key="2">
    <source>
        <dbReference type="ARBA" id="ARBA00009347"/>
    </source>
</evidence>
<sequence>MIDADDRLRASRDATAEAAADLRTRALAVDADPTNMAPHLDSPALKMMRLYTTPAEYRDEELTVLPDHTGTGTCLERVVGTVELARGDCGLVLAMPGPALAGVVVEVLGSEAQKERFYRKLAGGRTWTFFAMTEPLRGNDATAITTRLERVAPGEYRMHGNKRYIGSGARGGIGVVFARTGPSPLSIRAVLVEVPAEGFRAERLPMVGLRGAYLSELWFDGMPVTDDMLLGQHLPPTRRGIWGAMQTFNNMRIQVAALAVGTSLAIHDLVSELRPNAPGIARQGARLEAARHLVYDMAAQVDHDAEQTYFPSAAKLSAVPLGLQTARWAASVMGPAGMFEHPLLEKWCRDVRAFEFMEGTTNIQRLHVSQGYLKGRSDG</sequence>
<dbReference type="SUPFAM" id="SSF47203">
    <property type="entry name" value="Acyl-CoA dehydrogenase C-terminal domain-like"/>
    <property type="match status" value="1"/>
</dbReference>
<dbReference type="Gene3D" id="1.10.540.10">
    <property type="entry name" value="Acyl-CoA dehydrogenase/oxidase, N-terminal domain"/>
    <property type="match status" value="1"/>
</dbReference>
<comment type="caution">
    <text evidence="8">The sequence shown here is derived from an EMBL/GenBank/DDBJ whole genome shotgun (WGS) entry which is preliminary data.</text>
</comment>
<evidence type="ECO:0000313" key="8">
    <source>
        <dbReference type="EMBL" id="TDV54817.1"/>
    </source>
</evidence>
<feature type="domain" description="Acyl-CoA oxidase/dehydrogenase middle" evidence="7">
    <location>
        <begin position="130"/>
        <end position="221"/>
    </location>
</feature>
<dbReference type="InterPro" id="IPR009100">
    <property type="entry name" value="AcylCoA_DH/oxidase_NM_dom_sf"/>
</dbReference>
<gene>
    <name evidence="8" type="ORF">CLV71_10357</name>
</gene>
<accession>A0A4R7VZX3</accession>
<comment type="similarity">
    <text evidence="2 5">Belongs to the acyl-CoA dehydrogenase family.</text>
</comment>
<keyword evidence="4 5" id="KW-0274">FAD</keyword>
<evidence type="ECO:0000256" key="5">
    <source>
        <dbReference type="RuleBase" id="RU362125"/>
    </source>
</evidence>
<keyword evidence="5" id="KW-0560">Oxidoreductase</keyword>
<dbReference type="PANTHER" id="PTHR43884:SF12">
    <property type="entry name" value="ISOVALERYL-COA DEHYDROGENASE, MITOCHONDRIAL-RELATED"/>
    <property type="match status" value="1"/>
</dbReference>
<dbReference type="InterPro" id="IPR006091">
    <property type="entry name" value="Acyl-CoA_Oxase/DH_mid-dom"/>
</dbReference>
<proteinExistence type="inferred from homology"/>
<dbReference type="RefSeq" id="WP_133901963.1">
    <property type="nucleotide sequence ID" value="NZ_SOCP01000003.1"/>
</dbReference>
<protein>
    <submittedName>
        <fullName evidence="8">Alkylation response protein AidB-like acyl-CoA dehydrogenase</fullName>
    </submittedName>
</protein>
<dbReference type="Pfam" id="PF02770">
    <property type="entry name" value="Acyl-CoA_dh_M"/>
    <property type="match status" value="1"/>
</dbReference>
<evidence type="ECO:0000256" key="3">
    <source>
        <dbReference type="ARBA" id="ARBA00022630"/>
    </source>
</evidence>
<name>A0A4R7VZX3_9PSEU</name>
<evidence type="ECO:0000313" key="9">
    <source>
        <dbReference type="Proteomes" id="UP000294927"/>
    </source>
</evidence>
<evidence type="ECO:0000259" key="6">
    <source>
        <dbReference type="Pfam" id="PF00441"/>
    </source>
</evidence>